<feature type="transmembrane region" description="Helical" evidence="1">
    <location>
        <begin position="12"/>
        <end position="28"/>
    </location>
</feature>
<dbReference type="EMBL" id="ATGG01000023">
    <property type="protein sequence ID" value="EPF76057.1"/>
    <property type="molecule type" value="Genomic_DNA"/>
</dbReference>
<protein>
    <submittedName>
        <fullName evidence="2">Uncharacterized protein</fullName>
    </submittedName>
</protein>
<name>A0A829HH53_9GAMM</name>
<feature type="transmembrane region" description="Helical" evidence="1">
    <location>
        <begin position="196"/>
        <end position="217"/>
    </location>
</feature>
<organism evidence="2 3">
    <name type="scientific">Acinetobacter gyllenbergii CIP 110306 = MTCC 11365</name>
    <dbReference type="NCBI Taxonomy" id="1217657"/>
    <lineage>
        <taxon>Bacteria</taxon>
        <taxon>Pseudomonadati</taxon>
        <taxon>Pseudomonadota</taxon>
        <taxon>Gammaproteobacteria</taxon>
        <taxon>Moraxellales</taxon>
        <taxon>Moraxellaceae</taxon>
        <taxon>Acinetobacter</taxon>
    </lineage>
</organism>
<evidence type="ECO:0000256" key="1">
    <source>
        <dbReference type="SAM" id="Phobius"/>
    </source>
</evidence>
<keyword evidence="1" id="KW-0472">Membrane</keyword>
<sequence>MGNHIYRDLIQNLNVMFFSFGLALLYQFNFIDEFNSMKMMKMPQQFRSLLLLLGLLITLSACSQQSFLEKIVPPQEKAFAEDMFNQLSNKNYAAVEKYLSPELQDESTQSTLIQMAGLFPAEPVKNIKLIAANKSLFKDVVTYDLTFEYEFADQWLMNKIVLSKQADQIRIIGIHVQPIEHSVQALHGFTFAGKSLLHYVVFILAIVIPLFCIYAFILCVRTPMAKRKWVWLIFICFGFMQFSLNWTDGSYAFQMLSFLVLGAGYFQQTVYSPIILQIALPLGAILFVYRRKNLMIKQ</sequence>
<keyword evidence="3" id="KW-1185">Reference proteome</keyword>
<evidence type="ECO:0000313" key="2">
    <source>
        <dbReference type="EMBL" id="EPF76057.1"/>
    </source>
</evidence>
<keyword evidence="1" id="KW-1133">Transmembrane helix</keyword>
<evidence type="ECO:0000313" key="3">
    <source>
        <dbReference type="Proteomes" id="UP000014523"/>
    </source>
</evidence>
<comment type="caution">
    <text evidence="2">The sequence shown here is derived from an EMBL/GenBank/DDBJ whole genome shotgun (WGS) entry which is preliminary data.</text>
</comment>
<feature type="transmembrane region" description="Helical" evidence="1">
    <location>
        <begin position="270"/>
        <end position="289"/>
    </location>
</feature>
<gene>
    <name evidence="2" type="ORF">F957_02902</name>
</gene>
<proteinExistence type="predicted"/>
<dbReference type="Proteomes" id="UP000014523">
    <property type="component" value="Unassembled WGS sequence"/>
</dbReference>
<accession>A0A829HH53</accession>
<keyword evidence="1" id="KW-0812">Transmembrane</keyword>
<reference evidence="2 3" key="1">
    <citation type="submission" date="2013-06" db="EMBL/GenBank/DDBJ databases">
        <title>The Genome Sequence of Acinetobacter gyllenbergii CIP 110306.</title>
        <authorList>
            <consortium name="The Broad Institute Genome Sequencing Platform"/>
            <consortium name="The Broad Institute Genome Sequencing Center for Infectious Disease"/>
            <person name="Cerqueira G."/>
            <person name="Feldgarden M."/>
            <person name="Courvalin P."/>
            <person name="Perichon B."/>
            <person name="Grillot-Courvalin C."/>
            <person name="Clermont D."/>
            <person name="Rocha E."/>
            <person name="Yoon E.-J."/>
            <person name="Nemec A."/>
            <person name="Young S.K."/>
            <person name="Zeng Q."/>
            <person name="Gargeya S."/>
            <person name="Fitzgerald M."/>
            <person name="Abouelleil A."/>
            <person name="Alvarado L."/>
            <person name="Berlin A.M."/>
            <person name="Chapman S.B."/>
            <person name="Dewar J."/>
            <person name="Goldberg J."/>
            <person name="Griggs A."/>
            <person name="Gujja S."/>
            <person name="Hansen M."/>
            <person name="Howarth C."/>
            <person name="Imamovic A."/>
            <person name="Larimer J."/>
            <person name="McCowan C."/>
            <person name="Murphy C."/>
            <person name="Pearson M."/>
            <person name="Priest M."/>
            <person name="Roberts A."/>
            <person name="Saif S."/>
            <person name="Shea T."/>
            <person name="Sykes S."/>
            <person name="Wortman J."/>
            <person name="Nusbaum C."/>
            <person name="Birren B."/>
        </authorList>
    </citation>
    <scope>NUCLEOTIDE SEQUENCE [LARGE SCALE GENOMIC DNA]</scope>
    <source>
        <strain evidence="2 3">CIP 110306</strain>
    </source>
</reference>
<feature type="transmembrane region" description="Helical" evidence="1">
    <location>
        <begin position="229"/>
        <end position="247"/>
    </location>
</feature>
<dbReference type="AlphaFoldDB" id="A0A829HH53"/>